<comment type="caution">
    <text evidence="8">The sequence shown here is derived from an EMBL/GenBank/DDBJ whole genome shotgun (WGS) entry which is preliminary data.</text>
</comment>
<keyword evidence="3 6" id="KW-0479">Metal-binding</keyword>
<dbReference type="PANTHER" id="PTHR30632:SF14">
    <property type="entry name" value="TUNGSTATE_MOLYBDATE_CHROMATE-BINDING PROTEIN MODA"/>
    <property type="match status" value="1"/>
</dbReference>
<feature type="binding site" evidence="6">
    <location>
        <position position="163"/>
    </location>
    <ligand>
        <name>molybdate</name>
        <dbReference type="ChEBI" id="CHEBI:36264"/>
    </ligand>
</feature>
<sequence length="242" mass="25303">MIRFTLALVLVSSNAVAASAESVTVAVAANFTAVAEDLAKNFAAESGHEVKLSFGATGQLYAQISQGAPFKVFLAADVERPQKAMAEGLAVKGSFFVYAQGRLTLYGPGRDMHDGKAQLAGDFGRLAIADPETAPYGAAAVETLKALGLYEKVQRSIVEGENISQTLQFVDTGNAELGFVAASQVLGKADQWLVPPDLHAPIAQGAVLLEAGRSNPAARAFLAYLRSEEAMKTIEAAGYAVP</sequence>
<keyword evidence="9" id="KW-1185">Reference proteome</keyword>
<dbReference type="EMBL" id="JACYFU010000006">
    <property type="protein sequence ID" value="MBD8067195.1"/>
    <property type="molecule type" value="Genomic_DNA"/>
</dbReference>
<organism evidence="8 9">
    <name type="scientific">Devosia oryzisoli</name>
    <dbReference type="NCBI Taxonomy" id="2774138"/>
    <lineage>
        <taxon>Bacteria</taxon>
        <taxon>Pseudomonadati</taxon>
        <taxon>Pseudomonadota</taxon>
        <taxon>Alphaproteobacteria</taxon>
        <taxon>Hyphomicrobiales</taxon>
        <taxon>Devosiaceae</taxon>
        <taxon>Devosia</taxon>
    </lineage>
</organism>
<proteinExistence type="inferred from homology"/>
<dbReference type="GO" id="GO:0015689">
    <property type="term" value="P:molybdate ion transport"/>
    <property type="evidence" value="ECO:0007669"/>
    <property type="project" value="InterPro"/>
</dbReference>
<dbReference type="InterPro" id="IPR005950">
    <property type="entry name" value="ModA"/>
</dbReference>
<feature type="chain" id="PRO_5037657276" evidence="7">
    <location>
        <begin position="18"/>
        <end position="242"/>
    </location>
</feature>
<dbReference type="Pfam" id="PF13531">
    <property type="entry name" value="SBP_bac_11"/>
    <property type="match status" value="1"/>
</dbReference>
<reference evidence="8" key="1">
    <citation type="submission" date="2020-09" db="EMBL/GenBank/DDBJ databases">
        <title>Genome seq and assembly of Devosia sp.</title>
        <authorList>
            <person name="Chhetri G."/>
        </authorList>
    </citation>
    <scope>NUCLEOTIDE SEQUENCE</scope>
    <source>
        <strain evidence="8">PTR5</strain>
    </source>
</reference>
<evidence type="ECO:0000313" key="9">
    <source>
        <dbReference type="Proteomes" id="UP000654108"/>
    </source>
</evidence>
<dbReference type="CDD" id="cd13539">
    <property type="entry name" value="PBP2_AvModA"/>
    <property type="match status" value="1"/>
</dbReference>
<evidence type="ECO:0000256" key="6">
    <source>
        <dbReference type="PIRSR" id="PIRSR004846-1"/>
    </source>
</evidence>
<dbReference type="FunFam" id="3.40.190.10:FF:000035">
    <property type="entry name" value="Molybdate ABC transporter substrate-binding protein"/>
    <property type="match status" value="1"/>
</dbReference>
<comment type="subunit">
    <text evidence="5">The complex is composed of two ATP-binding proteins (ModC), two transmembrane proteins (ModB) and a solute-binding protein (ModA).</text>
</comment>
<feature type="signal peptide" evidence="7">
    <location>
        <begin position="1"/>
        <end position="17"/>
    </location>
</feature>
<comment type="similarity">
    <text evidence="1">Belongs to the bacterial solute-binding protein ModA family.</text>
</comment>
<evidence type="ECO:0000256" key="3">
    <source>
        <dbReference type="ARBA" id="ARBA00022723"/>
    </source>
</evidence>
<feature type="binding site" evidence="6">
    <location>
        <position position="57"/>
    </location>
    <ligand>
        <name>molybdate</name>
        <dbReference type="ChEBI" id="CHEBI:36264"/>
    </ligand>
</feature>
<evidence type="ECO:0000313" key="8">
    <source>
        <dbReference type="EMBL" id="MBD8067195.1"/>
    </source>
</evidence>
<dbReference type="PANTHER" id="PTHR30632">
    <property type="entry name" value="MOLYBDATE-BINDING PERIPLASMIC PROTEIN"/>
    <property type="match status" value="1"/>
</dbReference>
<evidence type="ECO:0000256" key="4">
    <source>
        <dbReference type="ARBA" id="ARBA00022729"/>
    </source>
</evidence>
<evidence type="ECO:0000256" key="2">
    <source>
        <dbReference type="ARBA" id="ARBA00022505"/>
    </source>
</evidence>
<dbReference type="InterPro" id="IPR050682">
    <property type="entry name" value="ModA/WtpA"/>
</dbReference>
<evidence type="ECO:0000256" key="1">
    <source>
        <dbReference type="ARBA" id="ARBA00009175"/>
    </source>
</evidence>
<dbReference type="InterPro" id="IPR044084">
    <property type="entry name" value="AvModA-like_subst-bd"/>
</dbReference>
<name>A0A927FVP5_9HYPH</name>
<dbReference type="AlphaFoldDB" id="A0A927FVP5"/>
<gene>
    <name evidence="8" type="primary">modA</name>
    <name evidence="8" type="ORF">IC608_17125</name>
</gene>
<dbReference type="NCBIfam" id="TIGR01256">
    <property type="entry name" value="modA"/>
    <property type="match status" value="1"/>
</dbReference>
<dbReference type="GO" id="GO:1901359">
    <property type="term" value="F:tungstate binding"/>
    <property type="evidence" value="ECO:0007669"/>
    <property type="project" value="UniProtKB-ARBA"/>
</dbReference>
<dbReference type="PIRSF" id="PIRSF004846">
    <property type="entry name" value="ModA"/>
    <property type="match status" value="1"/>
</dbReference>
<keyword evidence="4 7" id="KW-0732">Signal</keyword>
<keyword evidence="2 6" id="KW-0500">Molybdenum</keyword>
<dbReference type="SUPFAM" id="SSF53850">
    <property type="entry name" value="Periplasmic binding protein-like II"/>
    <property type="match status" value="1"/>
</dbReference>
<accession>A0A927FVP5</accession>
<evidence type="ECO:0000256" key="5">
    <source>
        <dbReference type="ARBA" id="ARBA00062515"/>
    </source>
</evidence>
<protein>
    <submittedName>
        <fullName evidence="8">Molybdate ABC transporter substrate-binding protein</fullName>
    </submittedName>
</protein>
<dbReference type="GO" id="GO:0030973">
    <property type="term" value="F:molybdate ion binding"/>
    <property type="evidence" value="ECO:0007669"/>
    <property type="project" value="InterPro"/>
</dbReference>
<dbReference type="GO" id="GO:0046872">
    <property type="term" value="F:metal ion binding"/>
    <property type="evidence" value="ECO:0007669"/>
    <property type="project" value="UniProtKB-KW"/>
</dbReference>
<dbReference type="Gene3D" id="3.40.190.10">
    <property type="entry name" value="Periplasmic binding protein-like II"/>
    <property type="match status" value="2"/>
</dbReference>
<evidence type="ECO:0000256" key="7">
    <source>
        <dbReference type="SAM" id="SignalP"/>
    </source>
</evidence>
<dbReference type="Proteomes" id="UP000654108">
    <property type="component" value="Unassembled WGS sequence"/>
</dbReference>